<protein>
    <submittedName>
        <fullName evidence="1">Clavaminate synthase</fullName>
    </submittedName>
</protein>
<dbReference type="Gene3D" id="3.60.130.10">
    <property type="entry name" value="Clavaminate synthase-like"/>
    <property type="match status" value="1"/>
</dbReference>
<dbReference type="PANTHER" id="PTHR10696:SF21">
    <property type="entry name" value="TAUD_TFDA-LIKE DOMAIN-CONTAINING PROTEIN"/>
    <property type="match status" value="1"/>
</dbReference>
<dbReference type="Pfam" id="PF02668">
    <property type="entry name" value="TauD"/>
    <property type="match status" value="1"/>
</dbReference>
<dbReference type="AlphaFoldDB" id="A0A6S7GQG4"/>
<evidence type="ECO:0000313" key="2">
    <source>
        <dbReference type="Proteomes" id="UP001152795"/>
    </source>
</evidence>
<proteinExistence type="predicted"/>
<dbReference type="InterPro" id="IPR003819">
    <property type="entry name" value="TauD/TfdA-like"/>
</dbReference>
<dbReference type="InterPro" id="IPR042098">
    <property type="entry name" value="TauD-like_sf"/>
</dbReference>
<reference evidence="1" key="1">
    <citation type="submission" date="2020-04" db="EMBL/GenBank/DDBJ databases">
        <authorList>
            <person name="Alioto T."/>
            <person name="Alioto T."/>
            <person name="Gomez Garrido J."/>
        </authorList>
    </citation>
    <scope>NUCLEOTIDE SEQUENCE</scope>
    <source>
        <strain evidence="1">A484AB</strain>
    </source>
</reference>
<dbReference type="InterPro" id="IPR050411">
    <property type="entry name" value="AlphaKG_dependent_hydroxylases"/>
</dbReference>
<keyword evidence="2" id="KW-1185">Reference proteome</keyword>
<sequence>MAFRVPSSVASKAGIFQNFYRLVFNPLSSITRSISVDSRYFIQGSAEDIQLSRPVQLAGRKYLPGSFASGFPEQLSSPKEGFPLVLKARNNGELDRKGIQFWSECFKEQLPGLYENFRNGGAPVAVLIRGLPIKTSNDSSRFIEGLGFEFFSYKGGSGIRKQVDDFVLSGALDAPEYSVELHNDMSYSTVFPTKFVITCLKKSKFGGETGICSGRELTANLDADLKAKFERKGIRNLRCFVDKSEGTDCSWQRVLLTEDKNEAEKFLVANGYTFKWEGKTLVYWSDASPTITYPLTEEKLWFNQVHSCHASYFKAMPMYEGSDLADEKYPAHTIHADGDIIDPDDLDKVRRTGWSTAVGVSLEESDVLFLDNLAVLHSRLSFNGERVVTTANLY</sequence>
<dbReference type="OrthoDB" id="408743at2759"/>
<dbReference type="Proteomes" id="UP001152795">
    <property type="component" value="Unassembled WGS sequence"/>
</dbReference>
<dbReference type="SUPFAM" id="SSF51197">
    <property type="entry name" value="Clavaminate synthase-like"/>
    <property type="match status" value="1"/>
</dbReference>
<organism evidence="1 2">
    <name type="scientific">Paramuricea clavata</name>
    <name type="common">Red gorgonian</name>
    <name type="synonym">Violescent sea-whip</name>
    <dbReference type="NCBI Taxonomy" id="317549"/>
    <lineage>
        <taxon>Eukaryota</taxon>
        <taxon>Metazoa</taxon>
        <taxon>Cnidaria</taxon>
        <taxon>Anthozoa</taxon>
        <taxon>Octocorallia</taxon>
        <taxon>Malacalcyonacea</taxon>
        <taxon>Plexauridae</taxon>
        <taxon>Paramuricea</taxon>
    </lineage>
</organism>
<dbReference type="EMBL" id="CACRXK020001086">
    <property type="protein sequence ID" value="CAB3986880.1"/>
    <property type="molecule type" value="Genomic_DNA"/>
</dbReference>
<accession>A0A6S7GQG4</accession>
<name>A0A6S7GQG4_PARCT</name>
<gene>
    <name evidence="1" type="ORF">PACLA_8A056083</name>
</gene>
<comment type="caution">
    <text evidence="1">The sequence shown here is derived from an EMBL/GenBank/DDBJ whole genome shotgun (WGS) entry which is preliminary data.</text>
</comment>
<dbReference type="GO" id="GO:0016491">
    <property type="term" value="F:oxidoreductase activity"/>
    <property type="evidence" value="ECO:0007669"/>
    <property type="project" value="InterPro"/>
</dbReference>
<evidence type="ECO:0000313" key="1">
    <source>
        <dbReference type="EMBL" id="CAB3986880.1"/>
    </source>
</evidence>
<dbReference type="PANTHER" id="PTHR10696">
    <property type="entry name" value="GAMMA-BUTYROBETAINE HYDROXYLASE-RELATED"/>
    <property type="match status" value="1"/>
</dbReference>